<proteinExistence type="predicted"/>
<dbReference type="eggNOG" id="ENOG502TN89">
    <property type="taxonomic scope" value="Eukaryota"/>
</dbReference>
<dbReference type="OrthoDB" id="49386at2759"/>
<reference evidence="2 3" key="1">
    <citation type="journal article" date="2012" name="Genome Biol.">
        <title>Genome and low-iron response of an oceanic diatom adapted to chronic iron limitation.</title>
        <authorList>
            <person name="Lommer M."/>
            <person name="Specht M."/>
            <person name="Roy A.S."/>
            <person name="Kraemer L."/>
            <person name="Andreson R."/>
            <person name="Gutowska M.A."/>
            <person name="Wolf J."/>
            <person name="Bergner S.V."/>
            <person name="Schilhabel M.B."/>
            <person name="Klostermeier U.C."/>
            <person name="Beiko R.G."/>
            <person name="Rosenstiel P."/>
            <person name="Hippler M."/>
            <person name="Laroche J."/>
        </authorList>
    </citation>
    <scope>NUCLEOTIDE SEQUENCE [LARGE SCALE GENOMIC DNA]</scope>
    <source>
        <strain evidence="2 3">CCMP1005</strain>
    </source>
</reference>
<evidence type="ECO:0000313" key="2">
    <source>
        <dbReference type="EMBL" id="EJK49856.1"/>
    </source>
</evidence>
<accession>K0RLQ2</accession>
<dbReference type="EMBL" id="AGNL01044384">
    <property type="protein sequence ID" value="EJK49856.1"/>
    <property type="molecule type" value="Genomic_DNA"/>
</dbReference>
<evidence type="ECO:0000256" key="1">
    <source>
        <dbReference type="SAM" id="MobiDB-lite"/>
    </source>
</evidence>
<name>K0RLQ2_THAOC</name>
<dbReference type="OMA" id="WCEINGR"/>
<dbReference type="PANTHER" id="PTHR31701:SF2">
    <property type="entry name" value="ENDOPLASMIC RETICULUM MEMBRANE-ASSOCIATED RNA DEGRADATION PROTEIN"/>
    <property type="match status" value="1"/>
</dbReference>
<dbReference type="InterPro" id="IPR039635">
    <property type="entry name" value="ERMARD"/>
</dbReference>
<evidence type="ECO:0000313" key="3">
    <source>
        <dbReference type="Proteomes" id="UP000266841"/>
    </source>
</evidence>
<dbReference type="AlphaFoldDB" id="K0RLQ2"/>
<gene>
    <name evidence="2" type="ORF">THAOC_31223</name>
</gene>
<protein>
    <recommendedName>
        <fullName evidence="4">DUF4209 domain-containing protein</fullName>
    </recommendedName>
</protein>
<organism evidence="2 3">
    <name type="scientific">Thalassiosira oceanica</name>
    <name type="common">Marine diatom</name>
    <dbReference type="NCBI Taxonomy" id="159749"/>
    <lineage>
        <taxon>Eukaryota</taxon>
        <taxon>Sar</taxon>
        <taxon>Stramenopiles</taxon>
        <taxon>Ochrophyta</taxon>
        <taxon>Bacillariophyta</taxon>
        <taxon>Coscinodiscophyceae</taxon>
        <taxon>Thalassiosirophycidae</taxon>
        <taxon>Thalassiosirales</taxon>
        <taxon>Thalassiosiraceae</taxon>
        <taxon>Thalassiosira</taxon>
    </lineage>
</organism>
<evidence type="ECO:0008006" key="4">
    <source>
        <dbReference type="Google" id="ProtNLM"/>
    </source>
</evidence>
<sequence>MCSSSPRQQDPKRSREASNLRSIFESTYGIFATRGGDRRRGRDGGTTGIHNDATLSFPPPHRTAPTLAYAEPNAGRHPVEGRDDAEADCRSRVDLSLLTNAHTSMKGYEETVHPDISRMLLAEYDTTAEVPYYVTGRLTLGCKAATMLPPDSLRIDQLANLAEECERAISRSSTSKSMSPTQLGLIRLSESECGDNDGTSLLVASMMALTLLESSIRRTVNWGQPAKQGSAPLKDLIQRLSEMEVEGSSLTSLAPVLRTLLLPTKFGGINLRNLVLHGFLSEISVKWFSLVLILLNTFEDAVPAIGSPESNGVVFPARPTKYPFWKDLVENGQSILRSKLALQKLECQARDFVPTTHLGLLRFLLRNLAPTIFGESSRPLSVTYVALMCIILEHSLRLMWCEINGRLDDKKAQPSTYYVTLDGHGQKTIHDVILLPFLMTGERNALVQELGAPLCSLLSDLFTSPSLEAPNTRAAVFHGTFDETIFSELKSLVEPDVYASAAIDERESNESLADIACVLTSCLESLSNPSRALKYRPVYSHTASYNRQFAAIFANLNRLRAIIANDRLVSDAVCLMEERQAQICHDATALYVDPTDLQVMNEMLAGNNDDTWGVEDLYDEHSTNLLLSSSGASLALLEDTAAAAESYIAGLNERTIAVERGARDRVNNGRAAPRQGLVESCREVKNDTLNFRCIRKHQLGQIPEGSTKLPSREGD</sequence>
<feature type="region of interest" description="Disordered" evidence="1">
    <location>
        <begin position="32"/>
        <end position="61"/>
    </location>
</feature>
<comment type="caution">
    <text evidence="2">The sequence shown here is derived from an EMBL/GenBank/DDBJ whole genome shotgun (WGS) entry which is preliminary data.</text>
</comment>
<dbReference type="PANTHER" id="PTHR31701">
    <property type="entry name" value="ENDOPLASMIC RETICULUM MEMBRANE-ASSOCIATED RNA DEGRADATION PROTEIN"/>
    <property type="match status" value="1"/>
</dbReference>
<keyword evidence="3" id="KW-1185">Reference proteome</keyword>
<dbReference type="Proteomes" id="UP000266841">
    <property type="component" value="Unassembled WGS sequence"/>
</dbReference>